<dbReference type="PANTHER" id="PTHR11214">
    <property type="entry name" value="BETA-1,3-N-ACETYLGLUCOSAMINYLTRANSFERASE"/>
    <property type="match status" value="1"/>
</dbReference>
<dbReference type="AlphaFoldDB" id="A0AAD9R7S0"/>
<reference evidence="12" key="2">
    <citation type="journal article" date="2023" name="Science">
        <title>Genomic signatures of disease resistance in endangered staghorn corals.</title>
        <authorList>
            <person name="Vollmer S.V."/>
            <person name="Selwyn J.D."/>
            <person name="Despard B.A."/>
            <person name="Roesel C.L."/>
        </authorList>
    </citation>
    <scope>NUCLEOTIDE SEQUENCE</scope>
    <source>
        <strain evidence="12">K2</strain>
    </source>
</reference>
<keyword evidence="9" id="KW-0472">Membrane</keyword>
<evidence type="ECO:0000256" key="1">
    <source>
        <dbReference type="ARBA" id="ARBA00004323"/>
    </source>
</evidence>
<comment type="similarity">
    <text evidence="2 11">Belongs to the glycosyltransferase 31 family.</text>
</comment>
<gene>
    <name evidence="12" type="ORF">P5673_000599</name>
</gene>
<keyword evidence="6" id="KW-0735">Signal-anchor</keyword>
<evidence type="ECO:0000313" key="13">
    <source>
        <dbReference type="Proteomes" id="UP001249851"/>
    </source>
</evidence>
<dbReference type="EMBL" id="JARQWQ010000001">
    <property type="protein sequence ID" value="KAK2574433.1"/>
    <property type="molecule type" value="Genomic_DNA"/>
</dbReference>
<keyword evidence="10" id="KW-0325">Glycoprotein</keyword>
<proteinExistence type="inferred from homology"/>
<dbReference type="Pfam" id="PF01762">
    <property type="entry name" value="Galactosyl_T"/>
    <property type="match status" value="1"/>
</dbReference>
<evidence type="ECO:0000256" key="4">
    <source>
        <dbReference type="ARBA" id="ARBA00022679"/>
    </source>
</evidence>
<comment type="subcellular location">
    <subcellularLocation>
        <location evidence="1 11">Golgi apparatus membrane</location>
        <topology evidence="1 11">Single-pass type II membrane protein</topology>
    </subcellularLocation>
</comment>
<evidence type="ECO:0000256" key="9">
    <source>
        <dbReference type="ARBA" id="ARBA00023136"/>
    </source>
</evidence>
<evidence type="ECO:0000256" key="7">
    <source>
        <dbReference type="ARBA" id="ARBA00022989"/>
    </source>
</evidence>
<keyword evidence="7" id="KW-1133">Transmembrane helix</keyword>
<evidence type="ECO:0000256" key="3">
    <source>
        <dbReference type="ARBA" id="ARBA00022676"/>
    </source>
</evidence>
<dbReference type="InterPro" id="IPR002659">
    <property type="entry name" value="Glyco_trans_31"/>
</dbReference>
<accession>A0AAD9R7S0</accession>
<dbReference type="Gene3D" id="3.90.550.50">
    <property type="match status" value="1"/>
</dbReference>
<keyword evidence="13" id="KW-1185">Reference proteome</keyword>
<dbReference type="PANTHER" id="PTHR11214:SF3">
    <property type="entry name" value="BETA-1,3-GALACTOSYLTRANSFERASE 6"/>
    <property type="match status" value="1"/>
</dbReference>
<organism evidence="12 13">
    <name type="scientific">Acropora cervicornis</name>
    <name type="common">Staghorn coral</name>
    <dbReference type="NCBI Taxonomy" id="6130"/>
    <lineage>
        <taxon>Eukaryota</taxon>
        <taxon>Metazoa</taxon>
        <taxon>Cnidaria</taxon>
        <taxon>Anthozoa</taxon>
        <taxon>Hexacorallia</taxon>
        <taxon>Scleractinia</taxon>
        <taxon>Astrocoeniina</taxon>
        <taxon>Acroporidae</taxon>
        <taxon>Acropora</taxon>
    </lineage>
</organism>
<keyword evidence="4" id="KW-0808">Transferase</keyword>
<evidence type="ECO:0000256" key="10">
    <source>
        <dbReference type="ARBA" id="ARBA00023180"/>
    </source>
</evidence>
<dbReference type="FunFam" id="3.90.550.50:FF:000001">
    <property type="entry name" value="Hexosyltransferase"/>
    <property type="match status" value="1"/>
</dbReference>
<evidence type="ECO:0000313" key="12">
    <source>
        <dbReference type="EMBL" id="KAK2574433.1"/>
    </source>
</evidence>
<name>A0AAD9R7S0_ACRCE</name>
<keyword evidence="5" id="KW-0812">Transmembrane</keyword>
<evidence type="ECO:0000256" key="5">
    <source>
        <dbReference type="ARBA" id="ARBA00022692"/>
    </source>
</evidence>
<dbReference type="GO" id="GO:0006493">
    <property type="term" value="P:protein O-linked glycosylation"/>
    <property type="evidence" value="ECO:0007669"/>
    <property type="project" value="TreeGrafter"/>
</dbReference>
<evidence type="ECO:0000256" key="2">
    <source>
        <dbReference type="ARBA" id="ARBA00008661"/>
    </source>
</evidence>
<dbReference type="GO" id="GO:0000139">
    <property type="term" value="C:Golgi membrane"/>
    <property type="evidence" value="ECO:0007669"/>
    <property type="project" value="UniProtKB-SubCell"/>
</dbReference>
<keyword evidence="3 11" id="KW-0328">Glycosyltransferase</keyword>
<dbReference type="EC" id="2.4.1.-" evidence="11"/>
<evidence type="ECO:0000256" key="8">
    <source>
        <dbReference type="ARBA" id="ARBA00023034"/>
    </source>
</evidence>
<evidence type="ECO:0000256" key="11">
    <source>
        <dbReference type="RuleBase" id="RU363063"/>
    </source>
</evidence>
<keyword evidence="8 11" id="KW-0333">Golgi apparatus</keyword>
<sequence>MATTYVSVEFVRSRKHKSSLITSTACAQEYFLLILVASAPHNFERRRDIRITWGVDYAIKPRWKTMFLVAKPRKEENATRLAKEERIFGDLVRGDYYDHYWNQTRKVQMAFEWAHKYCNFSYLLKVDDDVFVDIKRLVSHLSKPTTPRKKYYMGDRIRNPIVFRQGKWKVSEEEFATGKSYPDFVRGLGYVLSPDVVSIFVDLVGVVRHFRLDDVYVGMLADKAGVQITYHPGFLVFGPKSFAECVLPKDILLWHGVVGHCLFKIQEQMLEREKNETLIL</sequence>
<comment type="caution">
    <text evidence="12">The sequence shown here is derived from an EMBL/GenBank/DDBJ whole genome shotgun (WGS) entry which is preliminary data.</text>
</comment>
<reference evidence="12" key="1">
    <citation type="journal article" date="2023" name="G3 (Bethesda)">
        <title>Whole genome assembly and annotation of the endangered Caribbean coral Acropora cervicornis.</title>
        <authorList>
            <person name="Selwyn J.D."/>
            <person name="Vollmer S.V."/>
        </authorList>
    </citation>
    <scope>NUCLEOTIDE SEQUENCE</scope>
    <source>
        <strain evidence="12">K2</strain>
    </source>
</reference>
<evidence type="ECO:0000256" key="6">
    <source>
        <dbReference type="ARBA" id="ARBA00022968"/>
    </source>
</evidence>
<dbReference type="Proteomes" id="UP001249851">
    <property type="component" value="Unassembled WGS sequence"/>
</dbReference>
<dbReference type="GO" id="GO:0016758">
    <property type="term" value="F:hexosyltransferase activity"/>
    <property type="evidence" value="ECO:0007669"/>
    <property type="project" value="InterPro"/>
</dbReference>
<protein>
    <recommendedName>
        <fullName evidence="11">Hexosyltransferase</fullName>
        <ecNumber evidence="11">2.4.1.-</ecNumber>
    </recommendedName>
</protein>